<dbReference type="Proteomes" id="UP001062846">
    <property type="component" value="Chromosome 5"/>
</dbReference>
<accession>A0ACC0NK10</accession>
<keyword evidence="2" id="KW-1185">Reference proteome</keyword>
<protein>
    <submittedName>
        <fullName evidence="1">Uncharacterized protein</fullName>
    </submittedName>
</protein>
<dbReference type="EMBL" id="CM046392">
    <property type="protein sequence ID" value="KAI8553540.1"/>
    <property type="molecule type" value="Genomic_DNA"/>
</dbReference>
<proteinExistence type="predicted"/>
<comment type="caution">
    <text evidence="1">The sequence shown here is derived from an EMBL/GenBank/DDBJ whole genome shotgun (WGS) entry which is preliminary data.</text>
</comment>
<organism evidence="1 2">
    <name type="scientific">Rhododendron molle</name>
    <name type="common">Chinese azalea</name>
    <name type="synonym">Azalea mollis</name>
    <dbReference type="NCBI Taxonomy" id="49168"/>
    <lineage>
        <taxon>Eukaryota</taxon>
        <taxon>Viridiplantae</taxon>
        <taxon>Streptophyta</taxon>
        <taxon>Embryophyta</taxon>
        <taxon>Tracheophyta</taxon>
        <taxon>Spermatophyta</taxon>
        <taxon>Magnoliopsida</taxon>
        <taxon>eudicotyledons</taxon>
        <taxon>Gunneridae</taxon>
        <taxon>Pentapetalae</taxon>
        <taxon>asterids</taxon>
        <taxon>Ericales</taxon>
        <taxon>Ericaceae</taxon>
        <taxon>Ericoideae</taxon>
        <taxon>Rhodoreae</taxon>
        <taxon>Rhododendron</taxon>
    </lineage>
</organism>
<name>A0ACC0NK10_RHOML</name>
<sequence>MSTSLKWRSWPNCLTNTVPNPNEDVDCSANPESPIPPRPLSESLIKDGAKFHMNRFRRN</sequence>
<reference evidence="1" key="1">
    <citation type="submission" date="2022-02" db="EMBL/GenBank/DDBJ databases">
        <title>Plant Genome Project.</title>
        <authorList>
            <person name="Zhang R.-G."/>
        </authorList>
    </citation>
    <scope>NUCLEOTIDE SEQUENCE</scope>
    <source>
        <strain evidence="1">AT1</strain>
    </source>
</reference>
<evidence type="ECO:0000313" key="2">
    <source>
        <dbReference type="Proteomes" id="UP001062846"/>
    </source>
</evidence>
<evidence type="ECO:0000313" key="1">
    <source>
        <dbReference type="EMBL" id="KAI8553540.1"/>
    </source>
</evidence>
<gene>
    <name evidence="1" type="ORF">RHMOL_Rhmol05G0024100</name>
</gene>